<organism evidence="3 4">
    <name type="scientific">Bugula neritina</name>
    <name type="common">Brown bryozoan</name>
    <name type="synonym">Sertularia neritina</name>
    <dbReference type="NCBI Taxonomy" id="10212"/>
    <lineage>
        <taxon>Eukaryota</taxon>
        <taxon>Metazoa</taxon>
        <taxon>Spiralia</taxon>
        <taxon>Lophotrochozoa</taxon>
        <taxon>Bryozoa</taxon>
        <taxon>Gymnolaemata</taxon>
        <taxon>Cheilostomatida</taxon>
        <taxon>Flustrina</taxon>
        <taxon>Buguloidea</taxon>
        <taxon>Bugulidae</taxon>
        <taxon>Bugula</taxon>
    </lineage>
</organism>
<feature type="signal peptide" evidence="2">
    <location>
        <begin position="1"/>
        <end position="25"/>
    </location>
</feature>
<feature type="compositionally biased region" description="Low complexity" evidence="1">
    <location>
        <begin position="44"/>
        <end position="56"/>
    </location>
</feature>
<name>A0A7J7JPQ1_BUGNE</name>
<evidence type="ECO:0000256" key="1">
    <source>
        <dbReference type="SAM" id="MobiDB-lite"/>
    </source>
</evidence>
<comment type="caution">
    <text evidence="3">The sequence shown here is derived from an EMBL/GenBank/DDBJ whole genome shotgun (WGS) entry which is preliminary data.</text>
</comment>
<accession>A0A7J7JPQ1</accession>
<dbReference type="EMBL" id="VXIV02001964">
    <property type="protein sequence ID" value="KAF6028310.1"/>
    <property type="molecule type" value="Genomic_DNA"/>
</dbReference>
<dbReference type="Proteomes" id="UP000593567">
    <property type="component" value="Unassembled WGS sequence"/>
</dbReference>
<dbReference type="AlphaFoldDB" id="A0A7J7JPQ1"/>
<keyword evidence="4" id="KW-1185">Reference proteome</keyword>
<feature type="region of interest" description="Disordered" evidence="1">
    <location>
        <begin position="31"/>
        <end position="59"/>
    </location>
</feature>
<gene>
    <name evidence="3" type="ORF">EB796_013383</name>
</gene>
<evidence type="ECO:0000313" key="3">
    <source>
        <dbReference type="EMBL" id="KAF6028310.1"/>
    </source>
</evidence>
<proteinExistence type="predicted"/>
<sequence length="93" mass="9800">MKQRCSSKVLTGLLLLASILCTSHAARRYMRKPGKTSVEVTPQASTRFSASSSAGSPTVTESFTTASSLNVGELSNAILSAVRPSSSIRQSDH</sequence>
<feature type="chain" id="PRO_5029764462" evidence="2">
    <location>
        <begin position="26"/>
        <end position="93"/>
    </location>
</feature>
<keyword evidence="2" id="KW-0732">Signal</keyword>
<evidence type="ECO:0000313" key="4">
    <source>
        <dbReference type="Proteomes" id="UP000593567"/>
    </source>
</evidence>
<evidence type="ECO:0000256" key="2">
    <source>
        <dbReference type="SAM" id="SignalP"/>
    </source>
</evidence>
<reference evidence="3" key="1">
    <citation type="submission" date="2020-06" db="EMBL/GenBank/DDBJ databases">
        <title>Draft genome of Bugula neritina, a colonial animal packing powerful symbionts and potential medicines.</title>
        <authorList>
            <person name="Rayko M."/>
        </authorList>
    </citation>
    <scope>NUCLEOTIDE SEQUENCE [LARGE SCALE GENOMIC DNA]</scope>
    <source>
        <strain evidence="3">Kwan_BN1</strain>
    </source>
</reference>
<protein>
    <submittedName>
        <fullName evidence="3">Uncharacterized protein</fullName>
    </submittedName>
</protein>